<evidence type="ECO:0000313" key="1">
    <source>
        <dbReference type="EMBL" id="OVE61639.1"/>
    </source>
</evidence>
<proteinExistence type="predicted"/>
<reference evidence="2" key="1">
    <citation type="submission" date="2017-02" db="EMBL/GenBank/DDBJ databases">
        <authorList>
            <person name="Tetz G."/>
            <person name="Tetz V."/>
        </authorList>
    </citation>
    <scope>NUCLEOTIDE SEQUENCE [LARGE SCALE GENOMIC DNA]</scope>
    <source>
        <strain evidence="2">VT16-26</strain>
    </source>
</reference>
<protein>
    <submittedName>
        <fullName evidence="1">Cell division protein</fullName>
    </submittedName>
</protein>
<sequence>MATIYLDTIIKADIQIVFDLSRDIDLHQKSTFKTGEKAIAGRTSGLIEEGETVTWKAKHLGIYQILTTKIISMKKPYHFTDTMLKGAFKSMKHQHIFRQEGKNTIMTDIFEFHSPFGFIGKIFDALFLKNYMKNFLLERNKLIKFTAENKQKRERSERRNV</sequence>
<dbReference type="SUPFAM" id="SSF55961">
    <property type="entry name" value="Bet v1-like"/>
    <property type="match status" value="1"/>
</dbReference>
<keyword evidence="2" id="KW-1185">Reference proteome</keyword>
<gene>
    <name evidence="1" type="ORF">B0E34_01300</name>
</gene>
<evidence type="ECO:0000313" key="2">
    <source>
        <dbReference type="Proteomes" id="UP000196355"/>
    </source>
</evidence>
<accession>A0A202CCV3</accession>
<dbReference type="Proteomes" id="UP000196355">
    <property type="component" value="Unassembled WGS sequence"/>
</dbReference>
<dbReference type="Gene3D" id="3.30.530.20">
    <property type="match status" value="1"/>
</dbReference>
<organism evidence="1 2">
    <name type="scientific">Chryseobacterium mucoviscidosis</name>
    <dbReference type="NCBI Taxonomy" id="1945581"/>
    <lineage>
        <taxon>Bacteria</taxon>
        <taxon>Pseudomonadati</taxon>
        <taxon>Bacteroidota</taxon>
        <taxon>Flavobacteriia</taxon>
        <taxon>Flavobacteriales</taxon>
        <taxon>Weeksellaceae</taxon>
        <taxon>Chryseobacterium group</taxon>
        <taxon>Chryseobacterium</taxon>
    </lineage>
</organism>
<dbReference type="CDD" id="cd07820">
    <property type="entry name" value="SRPBCC_3"/>
    <property type="match status" value="1"/>
</dbReference>
<dbReference type="InterPro" id="IPR023393">
    <property type="entry name" value="START-like_dom_sf"/>
</dbReference>
<dbReference type="RefSeq" id="WP_087706077.1">
    <property type="nucleotide sequence ID" value="NZ_MVAG01000057.1"/>
</dbReference>
<dbReference type="GO" id="GO:0051301">
    <property type="term" value="P:cell division"/>
    <property type="evidence" value="ECO:0007669"/>
    <property type="project" value="UniProtKB-KW"/>
</dbReference>
<dbReference type="EMBL" id="MVAG01000057">
    <property type="protein sequence ID" value="OVE61639.1"/>
    <property type="molecule type" value="Genomic_DNA"/>
</dbReference>
<keyword evidence="1" id="KW-0131">Cell cycle</keyword>
<name>A0A202CCV3_9FLAO</name>
<comment type="caution">
    <text evidence="1">The sequence shown here is derived from an EMBL/GenBank/DDBJ whole genome shotgun (WGS) entry which is preliminary data.</text>
</comment>
<keyword evidence="1" id="KW-0132">Cell division</keyword>
<dbReference type="AlphaFoldDB" id="A0A202CCV3"/>